<organism evidence="8 9">
    <name type="scientific">Proteus penneri</name>
    <dbReference type="NCBI Taxonomy" id="102862"/>
    <lineage>
        <taxon>Bacteria</taxon>
        <taxon>Pseudomonadati</taxon>
        <taxon>Pseudomonadota</taxon>
        <taxon>Gammaproteobacteria</taxon>
        <taxon>Enterobacterales</taxon>
        <taxon>Morganellaceae</taxon>
        <taxon>Proteus</taxon>
    </lineage>
</organism>
<feature type="transmembrane region" description="Helical" evidence="6">
    <location>
        <begin position="161"/>
        <end position="181"/>
    </location>
</feature>
<feature type="transmembrane region" description="Helical" evidence="6">
    <location>
        <begin position="131"/>
        <end position="149"/>
    </location>
</feature>
<feature type="transmembrane region" description="Helical" evidence="6">
    <location>
        <begin position="259"/>
        <end position="284"/>
    </location>
</feature>
<dbReference type="PROSITE" id="PS50850">
    <property type="entry name" value="MFS"/>
    <property type="match status" value="1"/>
</dbReference>
<feature type="transmembrane region" description="Helical" evidence="6">
    <location>
        <begin position="396"/>
        <end position="415"/>
    </location>
</feature>
<sequence>MTYRYRIASIFLLGFFIDCINIFMSAIALPAIANDMQISIVSVTWVSNSYILGLTLIIPLSHWLSQRFGIKALMVTSMLMFSLSVALVGYSHAFSELIFWRFIQGVSGGLLIPIGQALTFQYFQGHERSKISTIIMAIALIAPAISPTLGGFIVDVVSWRWVFYSNIPFSLLTAFLAFIWVKEPLPKENVIPDIKGIILISLIIVSGLFALSAYGEYHSTLFALVIAALSTNFAVLYYYHYRHHSSPVINLALLKNKNLSLSIFIYYCIPGLFTGVNILAIFYLQQYLKFTAQGTGFFMLLYALGAFISMTISGALYNKLGMKYLFIIALLLHSIGISLLTFVNSNTDIPLLIIAYLIIGVGGGIGANTAQTTALYDFSTQKLVQASIIWNINRQVVFSIGATMVAMLFNILSLFCLPQTAYSMTFLICALIGILPLTLLFTIKKKVITQETQDEF</sequence>
<dbReference type="SUPFAM" id="SSF103473">
    <property type="entry name" value="MFS general substrate transporter"/>
    <property type="match status" value="1"/>
</dbReference>
<dbReference type="InterPro" id="IPR036259">
    <property type="entry name" value="MFS_trans_sf"/>
</dbReference>
<evidence type="ECO:0000256" key="1">
    <source>
        <dbReference type="ARBA" id="ARBA00004141"/>
    </source>
</evidence>
<accession>A0A0G4Q229</accession>
<keyword evidence="3 6" id="KW-0812">Transmembrane</keyword>
<feature type="transmembrane region" description="Helical" evidence="6">
    <location>
        <begin position="220"/>
        <end position="239"/>
    </location>
</feature>
<evidence type="ECO:0000256" key="4">
    <source>
        <dbReference type="ARBA" id="ARBA00022989"/>
    </source>
</evidence>
<evidence type="ECO:0000313" key="9">
    <source>
        <dbReference type="Proteomes" id="UP000183920"/>
    </source>
</evidence>
<evidence type="ECO:0000256" key="5">
    <source>
        <dbReference type="ARBA" id="ARBA00023136"/>
    </source>
</evidence>
<feature type="transmembrane region" description="Helical" evidence="6">
    <location>
        <begin position="349"/>
        <end position="376"/>
    </location>
</feature>
<feature type="transmembrane region" description="Helical" evidence="6">
    <location>
        <begin position="98"/>
        <end position="119"/>
    </location>
</feature>
<dbReference type="PRINTS" id="PR01036">
    <property type="entry name" value="TCRTETB"/>
</dbReference>
<keyword evidence="5 6" id="KW-0472">Membrane</keyword>
<evidence type="ECO:0000256" key="3">
    <source>
        <dbReference type="ARBA" id="ARBA00022692"/>
    </source>
</evidence>
<feature type="transmembrane region" description="Helical" evidence="6">
    <location>
        <begin position="72"/>
        <end position="92"/>
    </location>
</feature>
<keyword evidence="4 6" id="KW-1133">Transmembrane helix</keyword>
<reference evidence="9" key="1">
    <citation type="submission" date="2015-06" db="EMBL/GenBank/DDBJ databases">
        <authorList>
            <person name="Urmite Genomes"/>
        </authorList>
    </citation>
    <scope>NUCLEOTIDE SEQUENCE [LARGE SCALE GENOMIC DNA]</scope>
    <source>
        <strain evidence="9">CSUR P1867</strain>
    </source>
</reference>
<feature type="transmembrane region" description="Helical" evidence="6">
    <location>
        <begin position="296"/>
        <end position="317"/>
    </location>
</feature>
<dbReference type="EMBL" id="CVRY01000001">
    <property type="protein sequence ID" value="CRL59699.1"/>
    <property type="molecule type" value="Genomic_DNA"/>
</dbReference>
<dbReference type="InterPro" id="IPR011701">
    <property type="entry name" value="MFS"/>
</dbReference>
<evidence type="ECO:0000313" key="8">
    <source>
        <dbReference type="EMBL" id="CRL59699.1"/>
    </source>
</evidence>
<feature type="transmembrane region" description="Helical" evidence="6">
    <location>
        <begin position="7"/>
        <end position="32"/>
    </location>
</feature>
<dbReference type="GO" id="GO:0022857">
    <property type="term" value="F:transmembrane transporter activity"/>
    <property type="evidence" value="ECO:0007669"/>
    <property type="project" value="InterPro"/>
</dbReference>
<dbReference type="RefSeq" id="WP_072062913.1">
    <property type="nucleotide sequence ID" value="NZ_CVRY01000001.1"/>
</dbReference>
<feature type="transmembrane region" description="Helical" evidence="6">
    <location>
        <begin position="193"/>
        <end position="214"/>
    </location>
</feature>
<dbReference type="PANTHER" id="PTHR42718:SF9">
    <property type="entry name" value="MAJOR FACILITATOR SUPERFAMILY MULTIDRUG TRANSPORTER MFSC"/>
    <property type="match status" value="1"/>
</dbReference>
<dbReference type="Pfam" id="PF07690">
    <property type="entry name" value="MFS_1"/>
    <property type="match status" value="1"/>
</dbReference>
<feature type="transmembrane region" description="Helical" evidence="6">
    <location>
        <begin position="324"/>
        <end position="343"/>
    </location>
</feature>
<evidence type="ECO:0000259" key="7">
    <source>
        <dbReference type="PROSITE" id="PS50850"/>
    </source>
</evidence>
<evidence type="ECO:0000256" key="2">
    <source>
        <dbReference type="ARBA" id="ARBA00022448"/>
    </source>
</evidence>
<dbReference type="Proteomes" id="UP000183920">
    <property type="component" value="Unassembled WGS sequence"/>
</dbReference>
<comment type="subcellular location">
    <subcellularLocation>
        <location evidence="1">Membrane</location>
        <topology evidence="1">Multi-pass membrane protein</topology>
    </subcellularLocation>
</comment>
<keyword evidence="2" id="KW-0813">Transport</keyword>
<dbReference type="AlphaFoldDB" id="A0A0G4Q229"/>
<name>A0A0G4Q229_9GAMM</name>
<dbReference type="Gene3D" id="1.20.1250.20">
    <property type="entry name" value="MFS general substrate transporter like domains"/>
    <property type="match status" value="1"/>
</dbReference>
<evidence type="ECO:0000256" key="6">
    <source>
        <dbReference type="SAM" id="Phobius"/>
    </source>
</evidence>
<gene>
    <name evidence="8" type="primary">hsrA_1</name>
    <name evidence="8" type="ORF">BN1804_00578</name>
</gene>
<dbReference type="InterPro" id="IPR020846">
    <property type="entry name" value="MFS_dom"/>
</dbReference>
<proteinExistence type="predicted"/>
<feature type="transmembrane region" description="Helical" evidence="6">
    <location>
        <begin position="421"/>
        <end position="443"/>
    </location>
</feature>
<dbReference type="GO" id="GO:0016020">
    <property type="term" value="C:membrane"/>
    <property type="evidence" value="ECO:0007669"/>
    <property type="project" value="UniProtKB-SubCell"/>
</dbReference>
<feature type="domain" description="Major facilitator superfamily (MFS) profile" evidence="7">
    <location>
        <begin position="7"/>
        <end position="448"/>
    </location>
</feature>
<dbReference type="PANTHER" id="PTHR42718">
    <property type="entry name" value="MAJOR FACILITATOR SUPERFAMILY MULTIDRUG TRANSPORTER MFSC"/>
    <property type="match status" value="1"/>
</dbReference>
<protein>
    <submittedName>
        <fullName evidence="8">Putative transport protein HsrA</fullName>
    </submittedName>
</protein>
<feature type="transmembrane region" description="Helical" evidence="6">
    <location>
        <begin position="38"/>
        <end position="60"/>
    </location>
</feature>
<dbReference type="Gene3D" id="1.20.1720.10">
    <property type="entry name" value="Multidrug resistance protein D"/>
    <property type="match status" value="1"/>
</dbReference>